<evidence type="ECO:0000256" key="5">
    <source>
        <dbReference type="ARBA" id="ARBA00022729"/>
    </source>
</evidence>
<keyword evidence="4 12" id="KW-0812">Transmembrane</keyword>
<comment type="subcellular location">
    <subcellularLocation>
        <location evidence="1">Cell membrane</location>
        <topology evidence="1">Single-pass type I membrane protein</topology>
    </subcellularLocation>
</comment>
<dbReference type="Proteomes" id="UP000240500">
    <property type="component" value="Chromosome 4"/>
</dbReference>
<feature type="region of interest" description="Disordered" evidence="11">
    <location>
        <begin position="576"/>
        <end position="795"/>
    </location>
</feature>
<dbReference type="InterPro" id="IPR006629">
    <property type="entry name" value="LITAF"/>
</dbReference>
<dbReference type="PANTHER" id="PTHR31764:SF0">
    <property type="entry name" value="GENERATIVE CELL SPECIFIC-1_HAP2 DOMAIN-CONTAINING PROTEIN"/>
    <property type="match status" value="1"/>
</dbReference>
<name>A0A2P9D5F6_PLARE</name>
<evidence type="ECO:0000256" key="8">
    <source>
        <dbReference type="ARBA" id="ARBA00023136"/>
    </source>
</evidence>
<evidence type="ECO:0000256" key="11">
    <source>
        <dbReference type="SAM" id="MobiDB-lite"/>
    </source>
</evidence>
<feature type="compositionally biased region" description="Acidic residues" evidence="11">
    <location>
        <begin position="496"/>
        <end position="515"/>
    </location>
</feature>
<evidence type="ECO:0000256" key="9">
    <source>
        <dbReference type="ARBA" id="ARBA00023157"/>
    </source>
</evidence>
<keyword evidence="8 12" id="KW-0472">Membrane</keyword>
<protein>
    <recommendedName>
        <fullName evidence="13">LITAF domain-containing protein</fullName>
    </recommendedName>
</protein>
<evidence type="ECO:0000256" key="2">
    <source>
        <dbReference type="ARBA" id="ARBA00010929"/>
    </source>
</evidence>
<dbReference type="GO" id="GO:0005886">
    <property type="term" value="C:plasma membrane"/>
    <property type="evidence" value="ECO:0007669"/>
    <property type="project" value="UniProtKB-SubCell"/>
</dbReference>
<dbReference type="PANTHER" id="PTHR31764">
    <property type="entry name" value="PROTEIN HAPLESS 2"/>
    <property type="match status" value="1"/>
</dbReference>
<evidence type="ECO:0000256" key="12">
    <source>
        <dbReference type="SAM" id="Phobius"/>
    </source>
</evidence>
<evidence type="ECO:0000313" key="14">
    <source>
        <dbReference type="EMBL" id="SOV76296.1"/>
    </source>
</evidence>
<feature type="compositionally biased region" description="Basic and acidic residues" evidence="11">
    <location>
        <begin position="577"/>
        <end position="734"/>
    </location>
</feature>
<evidence type="ECO:0000256" key="10">
    <source>
        <dbReference type="ARBA" id="ARBA00023279"/>
    </source>
</evidence>
<keyword evidence="6 12" id="KW-1133">Transmembrane helix</keyword>
<evidence type="ECO:0000256" key="6">
    <source>
        <dbReference type="ARBA" id="ARBA00022989"/>
    </source>
</evidence>
<dbReference type="InterPro" id="IPR040326">
    <property type="entry name" value="HAP2/GCS1"/>
</dbReference>
<feature type="transmembrane region" description="Helical" evidence="12">
    <location>
        <begin position="247"/>
        <end position="264"/>
    </location>
</feature>
<keyword evidence="5" id="KW-0732">Signal</keyword>
<accession>A0A2P9D5F6</accession>
<keyword evidence="10" id="KW-0278">Fertilization</keyword>
<keyword evidence="3" id="KW-1003">Cell membrane</keyword>
<feature type="transmembrane region" description="Helical" evidence="12">
    <location>
        <begin position="174"/>
        <end position="200"/>
    </location>
</feature>
<dbReference type="OrthoDB" id="377850at2759"/>
<keyword evidence="7" id="KW-0446">Lipid-binding</keyword>
<organism evidence="14 15">
    <name type="scientific">Plasmodium reichenowi</name>
    <dbReference type="NCBI Taxonomy" id="5854"/>
    <lineage>
        <taxon>Eukaryota</taxon>
        <taxon>Sar</taxon>
        <taxon>Alveolata</taxon>
        <taxon>Apicomplexa</taxon>
        <taxon>Aconoidasida</taxon>
        <taxon>Haemosporida</taxon>
        <taxon>Plasmodiidae</taxon>
        <taxon>Plasmodium</taxon>
        <taxon>Plasmodium (Laverania)</taxon>
    </lineage>
</organism>
<feature type="region of interest" description="Disordered" evidence="11">
    <location>
        <begin position="496"/>
        <end position="534"/>
    </location>
</feature>
<dbReference type="EMBL" id="LT969567">
    <property type="protein sequence ID" value="SOV76296.1"/>
    <property type="molecule type" value="Genomic_DNA"/>
</dbReference>
<feature type="compositionally biased region" description="Basic and acidic residues" evidence="11">
    <location>
        <begin position="761"/>
        <end position="775"/>
    </location>
</feature>
<dbReference type="VEuPathDB" id="PlasmoDB:PRG01_0413700"/>
<dbReference type="VEuPathDB" id="PlasmoDB:PRCDC_0409400"/>
<evidence type="ECO:0000313" key="15">
    <source>
        <dbReference type="Proteomes" id="UP000240500"/>
    </source>
</evidence>
<evidence type="ECO:0000256" key="7">
    <source>
        <dbReference type="ARBA" id="ARBA00023121"/>
    </source>
</evidence>
<feature type="domain" description="LITAF" evidence="13">
    <location>
        <begin position="137"/>
        <end position="221"/>
    </location>
</feature>
<keyword evidence="9" id="KW-1015">Disulfide bond</keyword>
<reference evidence="14 15" key="1">
    <citation type="submission" date="2016-09" db="EMBL/GenBank/DDBJ databases">
        <authorList>
            <consortium name="Pathogen Informatics"/>
        </authorList>
    </citation>
    <scope>NUCLEOTIDE SEQUENCE [LARGE SCALE GENOMIC DNA]</scope>
</reference>
<dbReference type="SMART" id="SM00714">
    <property type="entry name" value="LITAF"/>
    <property type="match status" value="1"/>
</dbReference>
<dbReference type="GO" id="GO:0008289">
    <property type="term" value="F:lipid binding"/>
    <property type="evidence" value="ECO:0007669"/>
    <property type="project" value="UniProtKB-KW"/>
</dbReference>
<proteinExistence type="inferred from homology"/>
<gene>
    <name evidence="14" type="ORF">PRG01_0413700</name>
</gene>
<dbReference type="AlphaFoldDB" id="A0A2P9D5F6"/>
<dbReference type="PROSITE" id="PS51837">
    <property type="entry name" value="LITAF"/>
    <property type="match status" value="1"/>
</dbReference>
<evidence type="ECO:0000256" key="3">
    <source>
        <dbReference type="ARBA" id="ARBA00022475"/>
    </source>
</evidence>
<dbReference type="Pfam" id="PF10601">
    <property type="entry name" value="zf-LITAF-like"/>
    <property type="match status" value="1"/>
</dbReference>
<sequence>MTGFNGKDQLTEMNVLQNEMKDININDRIHNEDSKINHNIYNNEMINSNNNNNNIYNDHHNSHMYNNIYKNNSYNDGNSTCSGNNNTYNESNFLNDRGEEDEDYYYNNNNNNNINNNNNYNNNNNNYNNNNYNNNYISSSYNYNNKATNEVKEILNCDYCNKHVYPLIKTYTPLFVYIMIIILFVFISFFTIFLLPLLYLTFKQKKYICPYCEKNLTSSEKLFKVKRENQILTFQFPKCAIIISAKYLALFLSLIFLIFFFYIIRITSHFNLDNFVKGPYITSSWIDYLEDCGNKSQFRNKFNSIHNFKKLYYSNTVLWRGSFFQIKEGFLNSNSLYIKMNPSEYKYDRPDIRALFNNNLISQIENLQKNDYIEFECTLIEISKNKSPHLCLLWNVKLIEKYQPKNLSMVDFVKHLSILDMINSHANPNPFFINLNNKDSDIPASIKVLHFSSNGFNEPNIIHTNDPYMLNIMEREHIEPNMKFGHFERKSLPFLDDEEEEDEQEEQQEEEEGDNEDGHPYEFNQYEEPFINDPDDDINIFDDTVYGVPRNVSSFNHNSETFKNDVHPYEYEVSSMYDRDVREEKGPILKDNEHDNKRDSIKDSEHDNKRDNIKDSEHDNKRDSIKDNEHDNKRDSIKDSEHDNKRDSIKDNEHDNKRDSIKDNEHDNKRDSIEDNEHDNKRDSIKDNEHDNKRDSIKDNEHDNKRDSIEDNEHDNTRDNIKDNKHDNNQDNIKDSVPLNEQTGVSNDTPQNLSSDALKSVPKDVQNKVKNEKTQTKQIKKNTQKDNKTTKKMKK</sequence>
<evidence type="ECO:0000256" key="1">
    <source>
        <dbReference type="ARBA" id="ARBA00004251"/>
    </source>
</evidence>
<feature type="compositionally biased region" description="Polar residues" evidence="11">
    <location>
        <begin position="739"/>
        <end position="757"/>
    </location>
</feature>
<dbReference type="GO" id="GO:0007338">
    <property type="term" value="P:single fertilization"/>
    <property type="evidence" value="ECO:0007669"/>
    <property type="project" value="UniProtKB-KW"/>
</dbReference>
<comment type="similarity">
    <text evidence="2">Belongs to the HAP2/GCS1 family.</text>
</comment>
<evidence type="ECO:0000256" key="4">
    <source>
        <dbReference type="ARBA" id="ARBA00022692"/>
    </source>
</evidence>
<evidence type="ECO:0000259" key="13">
    <source>
        <dbReference type="PROSITE" id="PS51837"/>
    </source>
</evidence>